<gene>
    <name evidence="2" type="ORF">ElyMa_002360100</name>
</gene>
<dbReference type="AlphaFoldDB" id="A0AAV4GCT6"/>
<proteinExistence type="predicted"/>
<comment type="caution">
    <text evidence="2">The sequence shown here is derived from an EMBL/GenBank/DDBJ whole genome shotgun (WGS) entry which is preliminary data.</text>
</comment>
<reference evidence="2 3" key="1">
    <citation type="journal article" date="2021" name="Elife">
        <title>Chloroplast acquisition without the gene transfer in kleptoplastic sea slugs, Plakobranchus ocellatus.</title>
        <authorList>
            <person name="Maeda T."/>
            <person name="Takahashi S."/>
            <person name="Yoshida T."/>
            <person name="Shimamura S."/>
            <person name="Takaki Y."/>
            <person name="Nagai Y."/>
            <person name="Toyoda A."/>
            <person name="Suzuki Y."/>
            <person name="Arimoto A."/>
            <person name="Ishii H."/>
            <person name="Satoh N."/>
            <person name="Nishiyama T."/>
            <person name="Hasebe M."/>
            <person name="Maruyama T."/>
            <person name="Minagawa J."/>
            <person name="Obokata J."/>
            <person name="Shigenobu S."/>
        </authorList>
    </citation>
    <scope>NUCLEOTIDE SEQUENCE [LARGE SCALE GENOMIC DNA]</scope>
</reference>
<protein>
    <submittedName>
        <fullName evidence="2">Uncharacterized protein</fullName>
    </submittedName>
</protein>
<name>A0AAV4GCT6_9GAST</name>
<sequence length="129" mass="14437">MTNFLLVKRNVRSMESQFSPPSSRHRASRKEGIERSQNVNPITVTRRATMATEIIHKSNCSGELLASGALMLRFLNAGQLGMKSCEQRGLISASPHTPPVADFFTERSPTHRENPVQRSPRANFSFLLL</sequence>
<evidence type="ECO:0000256" key="1">
    <source>
        <dbReference type="SAM" id="MobiDB-lite"/>
    </source>
</evidence>
<organism evidence="2 3">
    <name type="scientific">Elysia marginata</name>
    <dbReference type="NCBI Taxonomy" id="1093978"/>
    <lineage>
        <taxon>Eukaryota</taxon>
        <taxon>Metazoa</taxon>
        <taxon>Spiralia</taxon>
        <taxon>Lophotrochozoa</taxon>
        <taxon>Mollusca</taxon>
        <taxon>Gastropoda</taxon>
        <taxon>Heterobranchia</taxon>
        <taxon>Euthyneura</taxon>
        <taxon>Panpulmonata</taxon>
        <taxon>Sacoglossa</taxon>
        <taxon>Placobranchoidea</taxon>
        <taxon>Plakobranchidae</taxon>
        <taxon>Elysia</taxon>
    </lineage>
</organism>
<accession>A0AAV4GCT6</accession>
<dbReference type="Proteomes" id="UP000762676">
    <property type="component" value="Unassembled WGS sequence"/>
</dbReference>
<evidence type="ECO:0000313" key="3">
    <source>
        <dbReference type="Proteomes" id="UP000762676"/>
    </source>
</evidence>
<keyword evidence="3" id="KW-1185">Reference proteome</keyword>
<feature type="region of interest" description="Disordered" evidence="1">
    <location>
        <begin position="15"/>
        <end position="39"/>
    </location>
</feature>
<dbReference type="EMBL" id="BMAT01004884">
    <property type="protein sequence ID" value="GFR82235.1"/>
    <property type="molecule type" value="Genomic_DNA"/>
</dbReference>
<evidence type="ECO:0000313" key="2">
    <source>
        <dbReference type="EMBL" id="GFR82235.1"/>
    </source>
</evidence>